<accession>A0A6J4TPG7</accession>
<proteinExistence type="predicted"/>
<feature type="non-terminal residue" evidence="1">
    <location>
        <position position="72"/>
    </location>
</feature>
<gene>
    <name evidence="1" type="ORF">AVDCRST_MAG23-911</name>
</gene>
<dbReference type="EMBL" id="CADCWD010000033">
    <property type="protein sequence ID" value="CAA9529224.1"/>
    <property type="molecule type" value="Genomic_DNA"/>
</dbReference>
<feature type="non-terminal residue" evidence="1">
    <location>
        <position position="1"/>
    </location>
</feature>
<evidence type="ECO:0000313" key="1">
    <source>
        <dbReference type="EMBL" id="CAA9529224.1"/>
    </source>
</evidence>
<protein>
    <submittedName>
        <fullName evidence="1">Uncharacterized protein</fullName>
    </submittedName>
</protein>
<sequence length="72" mass="7444">AVQGALARARYHSPFLRLELDKRPEVAAALDRGSVNQAIEIAAKCGAGASDEGSALRRQRGGLALAVGMGDL</sequence>
<reference evidence="1" key="1">
    <citation type="submission" date="2020-02" db="EMBL/GenBank/DDBJ databases">
        <authorList>
            <person name="Meier V. D."/>
        </authorList>
    </citation>
    <scope>NUCLEOTIDE SEQUENCE</scope>
    <source>
        <strain evidence="1">AVDCRST_MAG23</strain>
    </source>
</reference>
<organism evidence="1">
    <name type="scientific">uncultured Sphingosinicella sp</name>
    <dbReference type="NCBI Taxonomy" id="478748"/>
    <lineage>
        <taxon>Bacteria</taxon>
        <taxon>Pseudomonadati</taxon>
        <taxon>Pseudomonadota</taxon>
        <taxon>Alphaproteobacteria</taxon>
        <taxon>Sphingomonadales</taxon>
        <taxon>Sphingosinicellaceae</taxon>
        <taxon>Sphingosinicella</taxon>
        <taxon>environmental samples</taxon>
    </lineage>
</organism>
<name>A0A6J4TPG7_9SPHN</name>
<dbReference type="AlphaFoldDB" id="A0A6J4TPG7"/>